<feature type="domain" description="N-acetyltransferase" evidence="1">
    <location>
        <begin position="3"/>
        <end position="161"/>
    </location>
</feature>
<name>A0A942URQ3_9FIRM</name>
<accession>A0A942URQ3</accession>
<dbReference type="Gene3D" id="3.40.630.30">
    <property type="match status" value="1"/>
</dbReference>
<dbReference type="InterPro" id="IPR000182">
    <property type="entry name" value="GNAT_dom"/>
</dbReference>
<gene>
    <name evidence="2" type="ORF">GOQ27_05790</name>
</gene>
<protein>
    <submittedName>
        <fullName evidence="2">GNAT family N-acetyltransferase</fullName>
    </submittedName>
</protein>
<dbReference type="CDD" id="cd04301">
    <property type="entry name" value="NAT_SF"/>
    <property type="match status" value="1"/>
</dbReference>
<dbReference type="PROSITE" id="PS51186">
    <property type="entry name" value="GNAT"/>
    <property type="match status" value="1"/>
</dbReference>
<dbReference type="SUPFAM" id="SSF55729">
    <property type="entry name" value="Acyl-CoA N-acyltransferases (Nat)"/>
    <property type="match status" value="1"/>
</dbReference>
<evidence type="ECO:0000313" key="2">
    <source>
        <dbReference type="EMBL" id="MBS4537963.1"/>
    </source>
</evidence>
<reference evidence="2" key="1">
    <citation type="submission" date="2019-12" db="EMBL/GenBank/DDBJ databases">
        <title>Clostridiaceae gen. nov. sp. nov., isolated from sediment in Xinjiang, China.</title>
        <authorList>
            <person name="Zhang R."/>
        </authorList>
    </citation>
    <scope>NUCLEOTIDE SEQUENCE</scope>
    <source>
        <strain evidence="2">D2Q-11</strain>
    </source>
</reference>
<evidence type="ECO:0000313" key="3">
    <source>
        <dbReference type="Proteomes" id="UP000724672"/>
    </source>
</evidence>
<evidence type="ECO:0000259" key="1">
    <source>
        <dbReference type="PROSITE" id="PS51186"/>
    </source>
</evidence>
<dbReference type="RefSeq" id="WP_203365893.1">
    <property type="nucleotide sequence ID" value="NZ_WSFT01000025.1"/>
</dbReference>
<dbReference type="Pfam" id="PF00583">
    <property type="entry name" value="Acetyltransf_1"/>
    <property type="match status" value="1"/>
</dbReference>
<dbReference type="GO" id="GO:0016747">
    <property type="term" value="F:acyltransferase activity, transferring groups other than amino-acyl groups"/>
    <property type="evidence" value="ECO:0007669"/>
    <property type="project" value="InterPro"/>
</dbReference>
<keyword evidence="3" id="KW-1185">Reference proteome</keyword>
<dbReference type="AlphaFoldDB" id="A0A942URQ3"/>
<dbReference type="InterPro" id="IPR016181">
    <property type="entry name" value="Acyl_CoA_acyltransferase"/>
</dbReference>
<comment type="caution">
    <text evidence="2">The sequence shown here is derived from an EMBL/GenBank/DDBJ whole genome shotgun (WGS) entry which is preliminary data.</text>
</comment>
<organism evidence="2 3">
    <name type="scientific">Anaeromonas frigoriresistens</name>
    <dbReference type="NCBI Taxonomy" id="2683708"/>
    <lineage>
        <taxon>Bacteria</taxon>
        <taxon>Bacillati</taxon>
        <taxon>Bacillota</taxon>
        <taxon>Tissierellia</taxon>
        <taxon>Tissierellales</taxon>
        <taxon>Thermohalobacteraceae</taxon>
        <taxon>Anaeromonas</taxon>
    </lineage>
</organism>
<dbReference type="Proteomes" id="UP000724672">
    <property type="component" value="Unassembled WGS sequence"/>
</dbReference>
<proteinExistence type="predicted"/>
<dbReference type="EMBL" id="WSFT01000025">
    <property type="protein sequence ID" value="MBS4537963.1"/>
    <property type="molecule type" value="Genomic_DNA"/>
</dbReference>
<sequence>MDINLKVMGKNDVLKVYNFFQDLKKEGAQISFTDIDSTFDLEKMITDENVFIYVAYYGDDIAGVFRGLRGNKYRSHSAFLTAAVDKRLRGQKIARKLTGFGLEDMKNKGIKIVRAYVYSDNQPSVSTLLKQGFTLSGCVHMHHYNDNIERYVDDLIFHKIL</sequence>